<gene>
    <name evidence="2" type="ORF">scyTo_0001832</name>
</gene>
<name>A0A401PG75_SCYTO</name>
<protein>
    <submittedName>
        <fullName evidence="2">Uncharacterized protein</fullName>
    </submittedName>
</protein>
<keyword evidence="3" id="KW-1185">Reference proteome</keyword>
<keyword evidence="1" id="KW-0175">Coiled coil</keyword>
<comment type="caution">
    <text evidence="2">The sequence shown here is derived from an EMBL/GenBank/DDBJ whole genome shotgun (WGS) entry which is preliminary data.</text>
</comment>
<evidence type="ECO:0000313" key="3">
    <source>
        <dbReference type="Proteomes" id="UP000288216"/>
    </source>
</evidence>
<sequence length="90" mass="10495">MAIVSCLAQFRGTEEVVRTLRRQLVEKEEKNEGNYSECEKINEQLREQLAAKDKEMADVKRTHQSCLVHLSSFQLYERSIAPLQNKDRAQ</sequence>
<proteinExistence type="predicted"/>
<dbReference type="EMBL" id="BFAA01000426">
    <property type="protein sequence ID" value="GCB72115.1"/>
    <property type="molecule type" value="Genomic_DNA"/>
</dbReference>
<evidence type="ECO:0000313" key="2">
    <source>
        <dbReference type="EMBL" id="GCB72115.1"/>
    </source>
</evidence>
<reference evidence="2 3" key="1">
    <citation type="journal article" date="2018" name="Nat. Ecol. Evol.">
        <title>Shark genomes provide insights into elasmobranch evolution and the origin of vertebrates.</title>
        <authorList>
            <person name="Hara Y"/>
            <person name="Yamaguchi K"/>
            <person name="Onimaru K"/>
            <person name="Kadota M"/>
            <person name="Koyanagi M"/>
            <person name="Keeley SD"/>
            <person name="Tatsumi K"/>
            <person name="Tanaka K"/>
            <person name="Motone F"/>
            <person name="Kageyama Y"/>
            <person name="Nozu R"/>
            <person name="Adachi N"/>
            <person name="Nishimura O"/>
            <person name="Nakagawa R"/>
            <person name="Tanegashima C"/>
            <person name="Kiyatake I"/>
            <person name="Matsumoto R"/>
            <person name="Murakumo K"/>
            <person name="Nishida K"/>
            <person name="Terakita A"/>
            <person name="Kuratani S"/>
            <person name="Sato K"/>
            <person name="Hyodo S Kuraku.S."/>
        </authorList>
    </citation>
    <scope>NUCLEOTIDE SEQUENCE [LARGE SCALE GENOMIC DNA]</scope>
</reference>
<evidence type="ECO:0000256" key="1">
    <source>
        <dbReference type="SAM" id="Coils"/>
    </source>
</evidence>
<accession>A0A401PG75</accession>
<dbReference type="Proteomes" id="UP000288216">
    <property type="component" value="Unassembled WGS sequence"/>
</dbReference>
<dbReference type="AlphaFoldDB" id="A0A401PG75"/>
<organism evidence="2 3">
    <name type="scientific">Scyliorhinus torazame</name>
    <name type="common">Cloudy catshark</name>
    <name type="synonym">Catulus torazame</name>
    <dbReference type="NCBI Taxonomy" id="75743"/>
    <lineage>
        <taxon>Eukaryota</taxon>
        <taxon>Metazoa</taxon>
        <taxon>Chordata</taxon>
        <taxon>Craniata</taxon>
        <taxon>Vertebrata</taxon>
        <taxon>Chondrichthyes</taxon>
        <taxon>Elasmobranchii</taxon>
        <taxon>Galeomorphii</taxon>
        <taxon>Galeoidea</taxon>
        <taxon>Carcharhiniformes</taxon>
        <taxon>Scyliorhinidae</taxon>
        <taxon>Scyliorhinus</taxon>
    </lineage>
</organism>
<feature type="coiled-coil region" evidence="1">
    <location>
        <begin position="10"/>
        <end position="62"/>
    </location>
</feature>